<keyword evidence="2" id="KW-1185">Reference proteome</keyword>
<evidence type="ECO:0000313" key="2">
    <source>
        <dbReference type="Proteomes" id="UP000660668"/>
    </source>
</evidence>
<dbReference type="SUPFAM" id="SSF69593">
    <property type="entry name" value="Glycerol-3-phosphate (1)-acyltransferase"/>
    <property type="match status" value="1"/>
</dbReference>
<proteinExistence type="predicted"/>
<evidence type="ECO:0000313" key="1">
    <source>
        <dbReference type="EMBL" id="MBF4768583.1"/>
    </source>
</evidence>
<reference evidence="1" key="1">
    <citation type="submission" date="2020-11" db="EMBL/GenBank/DDBJ databases">
        <title>Nocardioides cynanchi sp. nov., isolated from soil of rhizosphere of Cynanchum wilfordii.</title>
        <authorList>
            <person name="Lee J.-S."/>
            <person name="Suh M.K."/>
            <person name="Kim J.-S."/>
        </authorList>
    </citation>
    <scope>NUCLEOTIDE SEQUENCE</scope>
    <source>
        <strain evidence="1">KCTC 19276</strain>
    </source>
</reference>
<dbReference type="EMBL" id="JADKPO010000015">
    <property type="protein sequence ID" value="MBF4768583.1"/>
    <property type="molecule type" value="Genomic_DNA"/>
</dbReference>
<name>A0A930YIY3_9ACTN</name>
<gene>
    <name evidence="1" type="ORF">ISU10_12495</name>
</gene>
<sequence length="190" mass="20681">MSTARRPSSFQRWFGRLVTRRRLRVTEHGRDNVPTAGPAVLAAAHAEPGDGRLLELFGPRPVHVISEPQSVRTALQVLAADQALAILLEGSPGVVERDRFNRRAAYLALVSGAPVVPVSVLRGRAVEGGIDIVYGAPYRTTRQSWPRTPRQVDATSLDLSVHVLVARDAAHTLTERLAHEPAQRPDGGTR</sequence>
<comment type="caution">
    <text evidence="1">The sequence shown here is derived from an EMBL/GenBank/DDBJ whole genome shotgun (WGS) entry which is preliminary data.</text>
</comment>
<organism evidence="1 2">
    <name type="scientific">Nocardioides agariphilus</name>
    <dbReference type="NCBI Taxonomy" id="433664"/>
    <lineage>
        <taxon>Bacteria</taxon>
        <taxon>Bacillati</taxon>
        <taxon>Actinomycetota</taxon>
        <taxon>Actinomycetes</taxon>
        <taxon>Propionibacteriales</taxon>
        <taxon>Nocardioidaceae</taxon>
        <taxon>Nocardioides</taxon>
    </lineage>
</organism>
<dbReference type="AlphaFoldDB" id="A0A930YIY3"/>
<dbReference type="RefSeq" id="WP_194696737.1">
    <property type="nucleotide sequence ID" value="NZ_JADKPO010000015.1"/>
</dbReference>
<dbReference type="Proteomes" id="UP000660668">
    <property type="component" value="Unassembled WGS sequence"/>
</dbReference>
<evidence type="ECO:0008006" key="3">
    <source>
        <dbReference type="Google" id="ProtNLM"/>
    </source>
</evidence>
<accession>A0A930YIY3</accession>
<protein>
    <recommendedName>
        <fullName evidence="3">1-acyl-sn-glycerol-3-phosphate acyltransferase</fullName>
    </recommendedName>
</protein>